<evidence type="ECO:0000313" key="2">
    <source>
        <dbReference type="Proteomes" id="UP001386955"/>
    </source>
</evidence>
<dbReference type="PANTHER" id="PTHR46935:SF1">
    <property type="entry name" value="OS01G0674700 PROTEIN"/>
    <property type="match status" value="1"/>
</dbReference>
<dbReference type="GO" id="GO:0009507">
    <property type="term" value="C:chloroplast"/>
    <property type="evidence" value="ECO:0007669"/>
    <property type="project" value="TreeGrafter"/>
</dbReference>
<name>A0AAN9XSJ3_PSOTE</name>
<accession>A0AAN9XSJ3</accession>
<dbReference type="AlphaFoldDB" id="A0AAN9XSJ3"/>
<protein>
    <submittedName>
        <fullName evidence="1">Uncharacterized protein</fullName>
    </submittedName>
</protein>
<gene>
    <name evidence="1" type="ORF">VNO78_07581</name>
</gene>
<dbReference type="PANTHER" id="PTHR46935">
    <property type="entry name" value="OS01G0674700 PROTEIN"/>
    <property type="match status" value="1"/>
</dbReference>
<dbReference type="InterPro" id="IPR044645">
    <property type="entry name" value="DG1/EMB2279-like"/>
</dbReference>
<proteinExistence type="predicted"/>
<comment type="caution">
    <text evidence="1">The sequence shown here is derived from an EMBL/GenBank/DDBJ whole genome shotgun (WGS) entry which is preliminary data.</text>
</comment>
<dbReference type="Proteomes" id="UP001386955">
    <property type="component" value="Unassembled WGS sequence"/>
</dbReference>
<sequence length="71" mass="8557">MGRIPPTPLMKEMFYAKLEKDDYIPALTWITSNPSKDCSHFSKKSWMNLFKENSQRFQKDTIVRLMNEWKK</sequence>
<organism evidence="1 2">
    <name type="scientific">Psophocarpus tetragonolobus</name>
    <name type="common">Winged bean</name>
    <name type="synonym">Dolichos tetragonolobus</name>
    <dbReference type="NCBI Taxonomy" id="3891"/>
    <lineage>
        <taxon>Eukaryota</taxon>
        <taxon>Viridiplantae</taxon>
        <taxon>Streptophyta</taxon>
        <taxon>Embryophyta</taxon>
        <taxon>Tracheophyta</taxon>
        <taxon>Spermatophyta</taxon>
        <taxon>Magnoliopsida</taxon>
        <taxon>eudicotyledons</taxon>
        <taxon>Gunneridae</taxon>
        <taxon>Pentapetalae</taxon>
        <taxon>rosids</taxon>
        <taxon>fabids</taxon>
        <taxon>Fabales</taxon>
        <taxon>Fabaceae</taxon>
        <taxon>Papilionoideae</taxon>
        <taxon>50 kb inversion clade</taxon>
        <taxon>NPAAA clade</taxon>
        <taxon>indigoferoid/millettioid clade</taxon>
        <taxon>Phaseoleae</taxon>
        <taxon>Psophocarpus</taxon>
    </lineage>
</organism>
<dbReference type="GO" id="GO:0009658">
    <property type="term" value="P:chloroplast organization"/>
    <property type="evidence" value="ECO:0007669"/>
    <property type="project" value="InterPro"/>
</dbReference>
<dbReference type="EMBL" id="JAYMYS010000002">
    <property type="protein sequence ID" value="KAK7405969.1"/>
    <property type="molecule type" value="Genomic_DNA"/>
</dbReference>
<reference evidence="1 2" key="1">
    <citation type="submission" date="2024-01" db="EMBL/GenBank/DDBJ databases">
        <title>The genomes of 5 underutilized Papilionoideae crops provide insights into root nodulation and disease resistanc.</title>
        <authorList>
            <person name="Jiang F."/>
        </authorList>
    </citation>
    <scope>NUCLEOTIDE SEQUENCE [LARGE SCALE GENOMIC DNA]</scope>
    <source>
        <strain evidence="1">DUOXIRENSHENG_FW03</strain>
        <tissue evidence="1">Leaves</tissue>
    </source>
</reference>
<keyword evidence="2" id="KW-1185">Reference proteome</keyword>
<evidence type="ECO:0000313" key="1">
    <source>
        <dbReference type="EMBL" id="KAK7405969.1"/>
    </source>
</evidence>